<dbReference type="InterPro" id="IPR008250">
    <property type="entry name" value="ATPase_P-typ_transduc_dom_A_sf"/>
</dbReference>
<proteinExistence type="inferred from homology"/>
<dbReference type="FunFam" id="2.70.150.10:FF:000002">
    <property type="entry name" value="Copper-transporting ATPase 1, putative"/>
    <property type="match status" value="1"/>
</dbReference>
<evidence type="ECO:0000256" key="10">
    <source>
        <dbReference type="ARBA" id="ARBA00022842"/>
    </source>
</evidence>
<sequence length="848" mass="91309">MEGNRTKDTFPILGMSCAACAARVEKTLNAQKGVIKATVNYAAATANVEYECDECSPGSLRKAVQDAGYDLLTDKSEDIGDEAQKAHDRRYAQLRHRTVWAIALALPTAVIGMFFMDVPYMKIIMWLLATPVVFWLGRGFFASAWKQLRHRTANMDTLVASSTGIAYLFSVFNLLFPDFWLSRGIEPHVYFEASSVIIAFILLGRLLEEKAKGNASDAIRKLMGLQPKTVTVVIPGAGQTDNMETGASREIPISAVRPGDIISVRPGERVAVDGNVISGSSYVDESMLSGEPVPVAKQPGAKVFAGTINQKGSFMFRADKVGTDTLLSKIIAMVQDAQGSKAPVQKLVDRIAAVFVPVIMGIALLSFILWVILDGENGITHGLLAMVTVLIIACPCALGLATPTAIMVGIGKGADNGILIKDAESIETARKIDSVVLDKTGTVTEGRPSVTDIVWSRNAEKDAADLGKILSALEALSEHPLAEAVVKHLGRSPETVIRDFESITGAGVKGSHEGRRYFAGNRKLLADNGIEIAPDLDAKAMEFTAAAKTVIWFSSAEESLAIAAISDRIKESSIRAIRELHDDGIEVYMLTGDNQATAAAVAEAAGIKHFKAEVLPQDKAGFIKELQRQGRIVAMAGDGINDSAALATADLSIAMGGGSDIAMDVAKMTIISSDLTKIPEAFRLSKLTVRTIRQNLFWAFIYNMIGVPVAAGALYPLNGFLLNPMIAGAAMAFSSVSVVTNSLRLKGKRTGVESESHIESDNHIESHNHIEHIEKETVMKKEFKVSGMMCNHCRMHVEKALNRLDGVKATVTLEPPVASVEFTSDKVYTLAELQKQVTDEAGDYTLEE</sequence>
<name>A0A940DPA4_9BACT</name>
<keyword evidence="8" id="KW-0187">Copper transport</keyword>
<dbReference type="InterPro" id="IPR001757">
    <property type="entry name" value="P_typ_ATPase"/>
</dbReference>
<evidence type="ECO:0000256" key="4">
    <source>
        <dbReference type="ARBA" id="ARBA00022692"/>
    </source>
</evidence>
<dbReference type="InterPro" id="IPR036163">
    <property type="entry name" value="HMA_dom_sf"/>
</dbReference>
<keyword evidence="3" id="KW-0813">Transport</keyword>
<keyword evidence="9 18" id="KW-0067">ATP-binding</keyword>
<dbReference type="InterPro" id="IPR044492">
    <property type="entry name" value="P_typ_ATPase_HD_dom"/>
</dbReference>
<evidence type="ECO:0000256" key="13">
    <source>
        <dbReference type="ARBA" id="ARBA00023008"/>
    </source>
</evidence>
<evidence type="ECO:0000313" key="21">
    <source>
        <dbReference type="Proteomes" id="UP000771749"/>
    </source>
</evidence>
<dbReference type="GO" id="GO:0005524">
    <property type="term" value="F:ATP binding"/>
    <property type="evidence" value="ECO:0007669"/>
    <property type="project" value="UniProtKB-UniRule"/>
</dbReference>
<evidence type="ECO:0000256" key="14">
    <source>
        <dbReference type="ARBA" id="ARBA00023065"/>
    </source>
</evidence>
<dbReference type="InterPro" id="IPR006122">
    <property type="entry name" value="HMA_Cu_ion-bd"/>
</dbReference>
<comment type="caution">
    <text evidence="20">The sequence shown here is derived from an EMBL/GenBank/DDBJ whole genome shotgun (WGS) entry which is preliminary data.</text>
</comment>
<dbReference type="Gene3D" id="3.40.1110.10">
    <property type="entry name" value="Calcium-transporting ATPase, cytoplasmic domain N"/>
    <property type="match status" value="1"/>
</dbReference>
<dbReference type="GO" id="GO:0005507">
    <property type="term" value="F:copper ion binding"/>
    <property type="evidence" value="ECO:0007669"/>
    <property type="project" value="InterPro"/>
</dbReference>
<dbReference type="SUPFAM" id="SSF56784">
    <property type="entry name" value="HAD-like"/>
    <property type="match status" value="1"/>
</dbReference>
<evidence type="ECO:0000256" key="5">
    <source>
        <dbReference type="ARBA" id="ARBA00022723"/>
    </source>
</evidence>
<comment type="subcellular location">
    <subcellularLocation>
        <location evidence="18">Cell membrane</location>
    </subcellularLocation>
    <subcellularLocation>
        <location evidence="1">Endomembrane system</location>
        <topology evidence="1">Multi-pass membrane protein</topology>
    </subcellularLocation>
</comment>
<dbReference type="Proteomes" id="UP000771749">
    <property type="component" value="Unassembled WGS sequence"/>
</dbReference>
<evidence type="ECO:0000259" key="19">
    <source>
        <dbReference type="PROSITE" id="PS50846"/>
    </source>
</evidence>
<dbReference type="SUPFAM" id="SSF81653">
    <property type="entry name" value="Calcium ATPase, transduction domain A"/>
    <property type="match status" value="1"/>
</dbReference>
<dbReference type="EMBL" id="JADIMJ010000101">
    <property type="protein sequence ID" value="MBO8454411.1"/>
    <property type="molecule type" value="Genomic_DNA"/>
</dbReference>
<evidence type="ECO:0000256" key="17">
    <source>
        <dbReference type="ARBA" id="ARBA00047424"/>
    </source>
</evidence>
<dbReference type="PRINTS" id="PR00119">
    <property type="entry name" value="CATATPASE"/>
</dbReference>
<evidence type="ECO:0000256" key="6">
    <source>
        <dbReference type="ARBA" id="ARBA00022737"/>
    </source>
</evidence>
<gene>
    <name evidence="20" type="ORF">IAC07_06805</name>
</gene>
<evidence type="ECO:0000256" key="1">
    <source>
        <dbReference type="ARBA" id="ARBA00004127"/>
    </source>
</evidence>
<dbReference type="Gene3D" id="3.40.50.1000">
    <property type="entry name" value="HAD superfamily/HAD-like"/>
    <property type="match status" value="1"/>
</dbReference>
<dbReference type="Gene3D" id="2.70.150.10">
    <property type="entry name" value="Calcium-transporting ATPase, cytoplasmic transduction domain A"/>
    <property type="match status" value="1"/>
</dbReference>
<evidence type="ECO:0000256" key="16">
    <source>
        <dbReference type="ARBA" id="ARBA00038904"/>
    </source>
</evidence>
<dbReference type="PROSITE" id="PS00154">
    <property type="entry name" value="ATPASE_E1_E2"/>
    <property type="match status" value="1"/>
</dbReference>
<dbReference type="NCBIfam" id="TIGR01494">
    <property type="entry name" value="ATPase_P-type"/>
    <property type="match status" value="1"/>
</dbReference>
<keyword evidence="5 18" id="KW-0479">Metal-binding</keyword>
<dbReference type="NCBIfam" id="TIGR00003">
    <property type="entry name" value="copper ion binding protein"/>
    <property type="match status" value="2"/>
</dbReference>
<feature type="transmembrane region" description="Helical" evidence="18">
    <location>
        <begin position="721"/>
        <end position="739"/>
    </location>
</feature>
<feature type="transmembrane region" description="Helical" evidence="18">
    <location>
        <begin position="123"/>
        <end position="145"/>
    </location>
</feature>
<dbReference type="PANTHER" id="PTHR43520:SF8">
    <property type="entry name" value="P-TYPE CU(+) TRANSPORTER"/>
    <property type="match status" value="1"/>
</dbReference>
<dbReference type="InterPro" id="IPR036412">
    <property type="entry name" value="HAD-like_sf"/>
</dbReference>
<dbReference type="InterPro" id="IPR006121">
    <property type="entry name" value="HMA_dom"/>
</dbReference>
<evidence type="ECO:0000313" key="20">
    <source>
        <dbReference type="EMBL" id="MBO8454411.1"/>
    </source>
</evidence>
<feature type="transmembrane region" description="Helical" evidence="18">
    <location>
        <begin position="379"/>
        <end position="402"/>
    </location>
</feature>
<dbReference type="SFLD" id="SFLDS00003">
    <property type="entry name" value="Haloacid_Dehalogenase"/>
    <property type="match status" value="1"/>
</dbReference>
<evidence type="ECO:0000256" key="18">
    <source>
        <dbReference type="RuleBase" id="RU362081"/>
    </source>
</evidence>
<evidence type="ECO:0000256" key="8">
    <source>
        <dbReference type="ARBA" id="ARBA00022796"/>
    </source>
</evidence>
<dbReference type="SUPFAM" id="SSF81665">
    <property type="entry name" value="Calcium ATPase, transmembrane domain M"/>
    <property type="match status" value="1"/>
</dbReference>
<feature type="domain" description="HMA" evidence="19">
    <location>
        <begin position="779"/>
        <end position="845"/>
    </location>
</feature>
<evidence type="ECO:0000256" key="9">
    <source>
        <dbReference type="ARBA" id="ARBA00022840"/>
    </source>
</evidence>
<dbReference type="SUPFAM" id="SSF55008">
    <property type="entry name" value="HMA, heavy metal-associated domain"/>
    <property type="match status" value="2"/>
</dbReference>
<evidence type="ECO:0000256" key="2">
    <source>
        <dbReference type="ARBA" id="ARBA00006024"/>
    </source>
</evidence>
<dbReference type="PROSITE" id="PS50846">
    <property type="entry name" value="HMA_2"/>
    <property type="match status" value="2"/>
</dbReference>
<evidence type="ECO:0000256" key="15">
    <source>
        <dbReference type="ARBA" id="ARBA00023136"/>
    </source>
</evidence>
<dbReference type="Pfam" id="PF00403">
    <property type="entry name" value="HMA"/>
    <property type="match status" value="2"/>
</dbReference>
<dbReference type="SFLD" id="SFLDG00002">
    <property type="entry name" value="C1.7:_P-type_atpase_like"/>
    <property type="match status" value="1"/>
</dbReference>
<dbReference type="CDD" id="cd02094">
    <property type="entry name" value="P-type_ATPase_Cu-like"/>
    <property type="match status" value="1"/>
</dbReference>
<dbReference type="Gene3D" id="3.30.70.100">
    <property type="match status" value="2"/>
</dbReference>
<dbReference type="PRINTS" id="PR00943">
    <property type="entry name" value="CUATPASE"/>
</dbReference>
<comment type="similarity">
    <text evidence="2 18">Belongs to the cation transport ATPase (P-type) (TC 3.A.3) family. Type IB subfamily.</text>
</comment>
<keyword evidence="10" id="KW-0460">Magnesium</keyword>
<protein>
    <recommendedName>
        <fullName evidence="16">P-type Cu(2+) transporter</fullName>
        <ecNumber evidence="16">7.2.2.9</ecNumber>
    </recommendedName>
</protein>
<dbReference type="GO" id="GO:0043682">
    <property type="term" value="F:P-type divalent copper transporter activity"/>
    <property type="evidence" value="ECO:0007669"/>
    <property type="project" value="UniProtKB-EC"/>
</dbReference>
<dbReference type="AlphaFoldDB" id="A0A940DPA4"/>
<dbReference type="NCBIfam" id="TIGR01525">
    <property type="entry name" value="ATPase-IB_hvy"/>
    <property type="match status" value="1"/>
</dbReference>
<keyword evidence="11" id="KW-1278">Translocase</keyword>
<keyword evidence="6" id="KW-0677">Repeat</keyword>
<dbReference type="InterPro" id="IPR017969">
    <property type="entry name" value="Heavy-metal-associated_CS"/>
</dbReference>
<feature type="domain" description="HMA" evidence="19">
    <location>
        <begin position="6"/>
        <end position="72"/>
    </location>
</feature>
<dbReference type="PROSITE" id="PS01047">
    <property type="entry name" value="HMA_1"/>
    <property type="match status" value="2"/>
</dbReference>
<evidence type="ECO:0000256" key="11">
    <source>
        <dbReference type="ARBA" id="ARBA00022967"/>
    </source>
</evidence>
<comment type="catalytic activity">
    <reaction evidence="17">
        <text>Cu(2+)(in) + ATP + H2O = Cu(2+)(out) + ADP + phosphate + H(+)</text>
        <dbReference type="Rhea" id="RHEA:10376"/>
        <dbReference type="ChEBI" id="CHEBI:15377"/>
        <dbReference type="ChEBI" id="CHEBI:15378"/>
        <dbReference type="ChEBI" id="CHEBI:29036"/>
        <dbReference type="ChEBI" id="CHEBI:30616"/>
        <dbReference type="ChEBI" id="CHEBI:43474"/>
        <dbReference type="ChEBI" id="CHEBI:456216"/>
        <dbReference type="EC" id="7.2.2.9"/>
    </reaction>
</comment>
<dbReference type="CDD" id="cd00371">
    <property type="entry name" value="HMA"/>
    <property type="match status" value="2"/>
</dbReference>
<dbReference type="GO" id="GO:0055070">
    <property type="term" value="P:copper ion homeostasis"/>
    <property type="evidence" value="ECO:0007669"/>
    <property type="project" value="TreeGrafter"/>
</dbReference>
<dbReference type="PANTHER" id="PTHR43520">
    <property type="entry name" value="ATP7, ISOFORM B"/>
    <property type="match status" value="1"/>
</dbReference>
<dbReference type="EC" id="7.2.2.9" evidence="16"/>
<evidence type="ECO:0000256" key="7">
    <source>
        <dbReference type="ARBA" id="ARBA00022741"/>
    </source>
</evidence>
<dbReference type="InterPro" id="IPR059000">
    <property type="entry name" value="ATPase_P-type_domA"/>
</dbReference>
<dbReference type="GO" id="GO:0016887">
    <property type="term" value="F:ATP hydrolysis activity"/>
    <property type="evidence" value="ECO:0007669"/>
    <property type="project" value="InterPro"/>
</dbReference>
<dbReference type="SFLD" id="SFLDF00027">
    <property type="entry name" value="p-type_atpase"/>
    <property type="match status" value="1"/>
</dbReference>
<keyword evidence="12 18" id="KW-1133">Transmembrane helix</keyword>
<keyword evidence="4 18" id="KW-0812">Transmembrane</keyword>
<accession>A0A940DPA4</accession>
<dbReference type="InterPro" id="IPR027256">
    <property type="entry name" value="P-typ_ATPase_IB"/>
</dbReference>
<dbReference type="Pfam" id="PF00702">
    <property type="entry name" value="Hydrolase"/>
    <property type="match status" value="1"/>
</dbReference>
<evidence type="ECO:0000256" key="3">
    <source>
        <dbReference type="ARBA" id="ARBA00022448"/>
    </source>
</evidence>
<feature type="transmembrane region" description="Helical" evidence="18">
    <location>
        <begin position="696"/>
        <end position="715"/>
    </location>
</feature>
<dbReference type="NCBIfam" id="TIGR01511">
    <property type="entry name" value="ATPase-IB1_Cu"/>
    <property type="match status" value="1"/>
</dbReference>
<keyword evidence="14" id="KW-0406">Ion transport</keyword>
<feature type="transmembrane region" description="Helical" evidence="18">
    <location>
        <begin position="351"/>
        <end position="373"/>
    </location>
</feature>
<evidence type="ECO:0000256" key="12">
    <source>
        <dbReference type="ARBA" id="ARBA00022989"/>
    </source>
</evidence>
<reference evidence="20" key="2">
    <citation type="journal article" date="2021" name="PeerJ">
        <title>Extensive microbial diversity within the chicken gut microbiome revealed by metagenomics and culture.</title>
        <authorList>
            <person name="Gilroy R."/>
            <person name="Ravi A."/>
            <person name="Getino M."/>
            <person name="Pursley I."/>
            <person name="Horton D.L."/>
            <person name="Alikhan N.F."/>
            <person name="Baker D."/>
            <person name="Gharbi K."/>
            <person name="Hall N."/>
            <person name="Watson M."/>
            <person name="Adriaenssens E.M."/>
            <person name="Foster-Nyarko E."/>
            <person name="Jarju S."/>
            <person name="Secka A."/>
            <person name="Antonio M."/>
            <person name="Oren A."/>
            <person name="Chaudhuri R.R."/>
            <person name="La Ragione R."/>
            <person name="Hildebrand F."/>
            <person name="Pallen M.J."/>
        </authorList>
    </citation>
    <scope>NUCLEOTIDE SEQUENCE</scope>
    <source>
        <strain evidence="20">F1-3629</strain>
    </source>
</reference>
<keyword evidence="18" id="KW-1003">Cell membrane</keyword>
<keyword evidence="15 18" id="KW-0472">Membrane</keyword>
<keyword evidence="13" id="KW-0186">Copper</keyword>
<dbReference type="GO" id="GO:0012505">
    <property type="term" value="C:endomembrane system"/>
    <property type="evidence" value="ECO:0007669"/>
    <property type="project" value="UniProtKB-SubCell"/>
</dbReference>
<dbReference type="InterPro" id="IPR023214">
    <property type="entry name" value="HAD_sf"/>
</dbReference>
<reference evidence="20" key="1">
    <citation type="submission" date="2020-10" db="EMBL/GenBank/DDBJ databases">
        <authorList>
            <person name="Gilroy R."/>
        </authorList>
    </citation>
    <scope>NUCLEOTIDE SEQUENCE</scope>
    <source>
        <strain evidence="20">F1-3629</strain>
    </source>
</reference>
<keyword evidence="7 18" id="KW-0547">Nucleotide-binding</keyword>
<feature type="transmembrane region" description="Helical" evidence="18">
    <location>
        <begin position="188"/>
        <end position="207"/>
    </location>
</feature>
<feature type="transmembrane region" description="Helical" evidence="18">
    <location>
        <begin position="157"/>
        <end position="176"/>
    </location>
</feature>
<dbReference type="InterPro" id="IPR023299">
    <property type="entry name" value="ATPase_P-typ_cyto_dom_N"/>
</dbReference>
<organism evidence="20 21">
    <name type="scientific">Candidatus Cryptobacteroides gallistercoris</name>
    <dbReference type="NCBI Taxonomy" id="2840765"/>
    <lineage>
        <taxon>Bacteria</taxon>
        <taxon>Pseudomonadati</taxon>
        <taxon>Bacteroidota</taxon>
        <taxon>Bacteroidia</taxon>
        <taxon>Bacteroidales</taxon>
        <taxon>Candidatus Cryptobacteroides</taxon>
    </lineage>
</organism>
<dbReference type="FunFam" id="3.30.70.100:FF:000005">
    <property type="entry name" value="Copper-exporting P-type ATPase A"/>
    <property type="match status" value="1"/>
</dbReference>
<dbReference type="Pfam" id="PF00122">
    <property type="entry name" value="E1-E2_ATPase"/>
    <property type="match status" value="1"/>
</dbReference>
<dbReference type="InterPro" id="IPR023298">
    <property type="entry name" value="ATPase_P-typ_TM_dom_sf"/>
</dbReference>
<feature type="transmembrane region" description="Helical" evidence="18">
    <location>
        <begin position="99"/>
        <end position="117"/>
    </location>
</feature>
<dbReference type="GO" id="GO:0005886">
    <property type="term" value="C:plasma membrane"/>
    <property type="evidence" value="ECO:0007669"/>
    <property type="project" value="UniProtKB-SubCell"/>
</dbReference>
<dbReference type="InterPro" id="IPR018303">
    <property type="entry name" value="ATPase_P-typ_P_site"/>
</dbReference>